<dbReference type="OrthoDB" id="5341635at2"/>
<keyword evidence="2" id="KW-1185">Reference proteome</keyword>
<reference evidence="1 2" key="1">
    <citation type="submission" date="2018-03" db="EMBL/GenBank/DDBJ databases">
        <title>Comparative genomics illustrates the genes involved in a hyperalkaliphilic mechanisms of Serpentinomonas isolated from highly-alkaline calcium-rich serpentinized springs.</title>
        <authorList>
            <person name="Suzuki S."/>
            <person name="Ishii S."/>
            <person name="Walworth N."/>
            <person name="Bird L."/>
            <person name="Kuenen J.G."/>
            <person name="Nealson K.H."/>
        </authorList>
    </citation>
    <scope>NUCLEOTIDE SEQUENCE [LARGE SCALE GENOMIC DNA]</scope>
    <source>
        <strain evidence="1 2">83</strain>
    </source>
</reference>
<dbReference type="InterPro" id="IPR028082">
    <property type="entry name" value="Peripla_BP_I"/>
</dbReference>
<dbReference type="AlphaFoldDB" id="A0A2S9KCA1"/>
<protein>
    <submittedName>
        <fullName evidence="1">Branched-chain amino acid ABC transporter substrate-binding protein</fullName>
    </submittedName>
</protein>
<accession>A0A2S9KCA1</accession>
<organism evidence="1 2">
    <name type="scientific">Malikia spinosa</name>
    <dbReference type="NCBI Taxonomy" id="86180"/>
    <lineage>
        <taxon>Bacteria</taxon>
        <taxon>Pseudomonadati</taxon>
        <taxon>Pseudomonadota</taxon>
        <taxon>Betaproteobacteria</taxon>
        <taxon>Burkholderiales</taxon>
        <taxon>Comamonadaceae</taxon>
        <taxon>Malikia</taxon>
    </lineage>
</organism>
<name>A0A2S9KCA1_9BURK</name>
<sequence length="370" mass="39919">MATDKVALVSLDDDPRYGARRLERAYPGHPGGRLLDAVQLGIDDAEVALRGIRHGLALQDARAASLEALPGLLAQLKQDKVKFWLLDLPPEGVQLAVNAAGSTALLLNLSAPHDALRGAHCAAQLLHTLPSHAMLQDALVQYLAARSWQNAWVLQGPSSDDALLLAAWNRAAKRYGIKTAGIRTFKLSGDPRERDLANTRLLTADRQHGLVTVLDADGEFARTLPYATQQPRPVVGSNGLMPLAWHPQWERNGGPQVSRRFRKLAGRPMTGQDWSAWIALRAVVATLVEQPQASAVGHARALRGGRIFVDGAKGPRLSFRAWDGQLRQPVFLAHGDGVVGLAPLDGVLHPTEVLDTLGIDQRESACKAAP</sequence>
<dbReference type="EMBL" id="PVLR01000040">
    <property type="protein sequence ID" value="PRD68022.1"/>
    <property type="molecule type" value="Genomic_DNA"/>
</dbReference>
<evidence type="ECO:0000313" key="2">
    <source>
        <dbReference type="Proteomes" id="UP000238326"/>
    </source>
</evidence>
<gene>
    <name evidence="1" type="ORF">C6P61_13390</name>
</gene>
<dbReference type="Proteomes" id="UP000238326">
    <property type="component" value="Unassembled WGS sequence"/>
</dbReference>
<evidence type="ECO:0000313" key="1">
    <source>
        <dbReference type="EMBL" id="PRD68022.1"/>
    </source>
</evidence>
<proteinExistence type="predicted"/>
<dbReference type="SUPFAM" id="SSF53822">
    <property type="entry name" value="Periplasmic binding protein-like I"/>
    <property type="match status" value="1"/>
</dbReference>
<comment type="caution">
    <text evidence="1">The sequence shown here is derived from an EMBL/GenBank/DDBJ whole genome shotgun (WGS) entry which is preliminary data.</text>
</comment>